<dbReference type="STRING" id="673521.SAMN05660991_00562"/>
<keyword evidence="2" id="KW-1185">Reference proteome</keyword>
<sequence>MIRVKAAFVSLTPPLPADDDGSYLRWHLLDHMPEQYQLPGLVHALRYIADGDYPAARIAGEGPLADIGAAVTYLIGDPVQRTHDDFMELGLRLAEVGRFPIRRPSLQLRMPALLRWYAAPRALVSAEVVPMRPHRGVLLLVEEPAGDDVDGWLNWLHTDHAPALLDVPGVAGAWTFGSTDFWEQHPHIQGSPQYTTVVYLDEDPLAVTQRLTPLIEQRWASGAVRPLFAGPLRSMVRWDAWPE</sequence>
<gene>
    <name evidence="1" type="ORF">SAMN05660991_00562</name>
</gene>
<organism evidence="1 2">
    <name type="scientific">Trujillonella endophytica</name>
    <dbReference type="NCBI Taxonomy" id="673521"/>
    <lineage>
        <taxon>Bacteria</taxon>
        <taxon>Bacillati</taxon>
        <taxon>Actinomycetota</taxon>
        <taxon>Actinomycetes</taxon>
        <taxon>Geodermatophilales</taxon>
        <taxon>Geodermatophilaceae</taxon>
        <taxon>Trujillonella</taxon>
    </lineage>
</organism>
<dbReference type="Proteomes" id="UP000198960">
    <property type="component" value="Unassembled WGS sequence"/>
</dbReference>
<protein>
    <recommendedName>
        <fullName evidence="3">EthD domain-containing protein</fullName>
    </recommendedName>
</protein>
<evidence type="ECO:0000313" key="2">
    <source>
        <dbReference type="Proteomes" id="UP000198960"/>
    </source>
</evidence>
<name>A0A1H8Q4U5_9ACTN</name>
<proteinExistence type="predicted"/>
<reference evidence="2" key="1">
    <citation type="submission" date="2016-10" db="EMBL/GenBank/DDBJ databases">
        <authorList>
            <person name="Varghese N."/>
            <person name="Submissions S."/>
        </authorList>
    </citation>
    <scope>NUCLEOTIDE SEQUENCE [LARGE SCALE GENOMIC DNA]</scope>
    <source>
        <strain evidence="2">DSM 45413</strain>
    </source>
</reference>
<evidence type="ECO:0008006" key="3">
    <source>
        <dbReference type="Google" id="ProtNLM"/>
    </source>
</evidence>
<evidence type="ECO:0000313" key="1">
    <source>
        <dbReference type="EMBL" id="SEO49038.1"/>
    </source>
</evidence>
<dbReference type="RefSeq" id="WP_170860927.1">
    <property type="nucleotide sequence ID" value="NZ_FOEE01000001.1"/>
</dbReference>
<dbReference type="EMBL" id="FOEE01000001">
    <property type="protein sequence ID" value="SEO49038.1"/>
    <property type="molecule type" value="Genomic_DNA"/>
</dbReference>
<accession>A0A1H8Q4U5</accession>
<dbReference type="AlphaFoldDB" id="A0A1H8Q4U5"/>